<dbReference type="AlphaFoldDB" id="A0A1I5HPZ5"/>
<evidence type="ECO:0000259" key="3">
    <source>
        <dbReference type="Pfam" id="PF02581"/>
    </source>
</evidence>
<dbReference type="InterPro" id="IPR013785">
    <property type="entry name" value="Aldolase_TIM"/>
</dbReference>
<dbReference type="InterPro" id="IPR022998">
    <property type="entry name" value="ThiamineP_synth_TenI"/>
</dbReference>
<dbReference type="PANTHER" id="PTHR20857">
    <property type="entry name" value="THIAMINE-PHOSPHATE PYROPHOSPHORYLASE"/>
    <property type="match status" value="1"/>
</dbReference>
<dbReference type="SUPFAM" id="SSF51391">
    <property type="entry name" value="Thiamin phosphate synthase"/>
    <property type="match status" value="1"/>
</dbReference>
<dbReference type="Proteomes" id="UP000199236">
    <property type="component" value="Unassembled WGS sequence"/>
</dbReference>
<feature type="domain" description="Thiamine phosphate synthase/TenI" evidence="3">
    <location>
        <begin position="6"/>
        <end position="186"/>
    </location>
</feature>
<keyword evidence="5" id="KW-1185">Reference proteome</keyword>
<dbReference type="EMBL" id="FOVR01000007">
    <property type="protein sequence ID" value="SFO50357.1"/>
    <property type="molecule type" value="Genomic_DNA"/>
</dbReference>
<dbReference type="PANTHER" id="PTHR20857:SF23">
    <property type="entry name" value="THIAMINE BIOSYNTHETIC BIFUNCTIONAL ENZYME"/>
    <property type="match status" value="1"/>
</dbReference>
<dbReference type="Pfam" id="PF02581">
    <property type="entry name" value="TMP-TENI"/>
    <property type="match status" value="1"/>
</dbReference>
<dbReference type="RefSeq" id="WP_090073255.1">
    <property type="nucleotide sequence ID" value="NZ_FOVR01000007.1"/>
</dbReference>
<keyword evidence="2" id="KW-0784">Thiamine biosynthesis</keyword>
<gene>
    <name evidence="4" type="ORF">SAMN04488056_10759</name>
</gene>
<dbReference type="OrthoDB" id="7159061at2"/>
<sequence length="212" mass="23060">MEPTQIYLVTPRHIDLETFPAQLQAAMDGGDIAALLIDCETNNDNELQKITQTIAPMAQKHDIAVVLRGDSRVAGRTKCDGLHIDGDLTDIQNGAEDYANRFMLGAEGGNKRHTAMEIGESGIDYIMFGRLDAPTMETIHEKSLDMADWWSTLFEVPAVIIGGSDLSECAKVSAMGIEFIALREAIWDHEAGPQVAVNEACTLLAEGAKEQS</sequence>
<accession>A0A1I5HPZ5</accession>
<dbReference type="Gene3D" id="3.20.20.70">
    <property type="entry name" value="Aldolase class I"/>
    <property type="match status" value="1"/>
</dbReference>
<evidence type="ECO:0000256" key="1">
    <source>
        <dbReference type="ARBA" id="ARBA00004948"/>
    </source>
</evidence>
<dbReference type="GO" id="GO:0004789">
    <property type="term" value="F:thiamine-phosphate diphosphorylase activity"/>
    <property type="evidence" value="ECO:0007669"/>
    <property type="project" value="TreeGrafter"/>
</dbReference>
<evidence type="ECO:0000256" key="2">
    <source>
        <dbReference type="ARBA" id="ARBA00022977"/>
    </source>
</evidence>
<dbReference type="STRING" id="655353.SAMN04488056_10759"/>
<organism evidence="4 5">
    <name type="scientific">Cohaesibacter marisflavi</name>
    <dbReference type="NCBI Taxonomy" id="655353"/>
    <lineage>
        <taxon>Bacteria</taxon>
        <taxon>Pseudomonadati</taxon>
        <taxon>Pseudomonadota</taxon>
        <taxon>Alphaproteobacteria</taxon>
        <taxon>Hyphomicrobiales</taxon>
        <taxon>Cohaesibacteraceae</taxon>
    </lineage>
</organism>
<proteinExistence type="predicted"/>
<dbReference type="GO" id="GO:0009228">
    <property type="term" value="P:thiamine biosynthetic process"/>
    <property type="evidence" value="ECO:0007669"/>
    <property type="project" value="UniProtKB-KW"/>
</dbReference>
<reference evidence="4 5" key="1">
    <citation type="submission" date="2016-10" db="EMBL/GenBank/DDBJ databases">
        <authorList>
            <person name="de Groot N.N."/>
        </authorList>
    </citation>
    <scope>NUCLEOTIDE SEQUENCE [LARGE SCALE GENOMIC DNA]</scope>
    <source>
        <strain evidence="4 5">CGMCC 1.9157</strain>
    </source>
</reference>
<dbReference type="CDD" id="cd00564">
    <property type="entry name" value="TMP_TenI"/>
    <property type="match status" value="1"/>
</dbReference>
<dbReference type="InterPro" id="IPR036206">
    <property type="entry name" value="ThiamineP_synth_sf"/>
</dbReference>
<comment type="pathway">
    <text evidence="1">Cofactor biosynthesis; thiamine diphosphate biosynthesis.</text>
</comment>
<name>A0A1I5HPZ5_9HYPH</name>
<evidence type="ECO:0000313" key="4">
    <source>
        <dbReference type="EMBL" id="SFO50357.1"/>
    </source>
</evidence>
<evidence type="ECO:0000313" key="5">
    <source>
        <dbReference type="Proteomes" id="UP000199236"/>
    </source>
</evidence>
<dbReference type="GO" id="GO:0005737">
    <property type="term" value="C:cytoplasm"/>
    <property type="evidence" value="ECO:0007669"/>
    <property type="project" value="TreeGrafter"/>
</dbReference>
<protein>
    <submittedName>
        <fullName evidence="4">Thiamine-phosphate pyrophosphorylase</fullName>
    </submittedName>
</protein>